<keyword evidence="5 7" id="KW-0320">Glycogen biosynthesis</keyword>
<dbReference type="GO" id="GO:0005737">
    <property type="term" value="C:cytoplasm"/>
    <property type="evidence" value="ECO:0007669"/>
    <property type="project" value="TreeGrafter"/>
</dbReference>
<evidence type="ECO:0000256" key="7">
    <source>
        <dbReference type="RuleBase" id="RU363104"/>
    </source>
</evidence>
<proteinExistence type="inferred from homology"/>
<name>A0AAD8AJ70_DIPPU</name>
<keyword evidence="9" id="KW-1185">Reference proteome</keyword>
<comment type="catalytic activity">
    <reaction evidence="6">
        <text>[(1-&gt;4)-alpha-D-glucosyl](n) + UDP-alpha-D-glucose = [(1-&gt;4)-alpha-D-glucosyl](n+1) + UDP + H(+)</text>
        <dbReference type="Rhea" id="RHEA:18549"/>
        <dbReference type="Rhea" id="RHEA-COMP:9584"/>
        <dbReference type="Rhea" id="RHEA-COMP:9587"/>
        <dbReference type="ChEBI" id="CHEBI:15378"/>
        <dbReference type="ChEBI" id="CHEBI:15444"/>
        <dbReference type="ChEBI" id="CHEBI:58223"/>
        <dbReference type="ChEBI" id="CHEBI:58885"/>
        <dbReference type="EC" id="2.4.1.11"/>
    </reaction>
    <physiologicalReaction direction="left-to-right" evidence="6">
        <dbReference type="Rhea" id="RHEA:18550"/>
    </physiologicalReaction>
</comment>
<evidence type="ECO:0000256" key="1">
    <source>
        <dbReference type="ARBA" id="ARBA00004964"/>
    </source>
</evidence>
<dbReference type="PANTHER" id="PTHR10176:SF3">
    <property type="entry name" value="GLYCOGEN [STARCH] SYNTHASE"/>
    <property type="match status" value="1"/>
</dbReference>
<dbReference type="InterPro" id="IPR008631">
    <property type="entry name" value="Glycogen_synth"/>
</dbReference>
<evidence type="ECO:0000256" key="3">
    <source>
        <dbReference type="ARBA" id="ARBA00022676"/>
    </source>
</evidence>
<comment type="function">
    <text evidence="7">Transfers the glycosyl residue from UDP-Glc to the non-reducing end of alpha-1,4-glucan.</text>
</comment>
<dbReference type="PANTHER" id="PTHR10176">
    <property type="entry name" value="GLYCOGEN SYNTHASE"/>
    <property type="match status" value="1"/>
</dbReference>
<evidence type="ECO:0000256" key="4">
    <source>
        <dbReference type="ARBA" id="ARBA00022679"/>
    </source>
</evidence>
<comment type="pathway">
    <text evidence="1 7">Glycan biosynthesis; glycogen biosynthesis.</text>
</comment>
<keyword evidence="4 7" id="KW-0808">Transferase</keyword>
<reference evidence="8" key="2">
    <citation type="submission" date="2023-05" db="EMBL/GenBank/DDBJ databases">
        <authorList>
            <person name="Fouks B."/>
        </authorList>
    </citation>
    <scope>NUCLEOTIDE SEQUENCE</scope>
    <source>
        <strain evidence="8">Stay&amp;Tobe</strain>
        <tissue evidence="8">Testes</tissue>
    </source>
</reference>
<comment type="caution">
    <text evidence="8">The sequence shown here is derived from an EMBL/GenBank/DDBJ whole genome shotgun (WGS) entry which is preliminary data.</text>
</comment>
<dbReference type="EMBL" id="JASPKZ010000446">
    <property type="protein sequence ID" value="KAJ9600159.1"/>
    <property type="molecule type" value="Genomic_DNA"/>
</dbReference>
<comment type="similarity">
    <text evidence="2 7">Belongs to the glycosyltransferase 3 family.</text>
</comment>
<dbReference type="Pfam" id="PF05693">
    <property type="entry name" value="Glycogen_syn"/>
    <property type="match status" value="1"/>
</dbReference>
<dbReference type="GO" id="GO:0004373">
    <property type="term" value="F:alpha-1,4-glucan glucosyltransferase (UDP-glucose donor) activity"/>
    <property type="evidence" value="ECO:0007669"/>
    <property type="project" value="UniProtKB-EC"/>
</dbReference>
<evidence type="ECO:0000256" key="5">
    <source>
        <dbReference type="ARBA" id="ARBA00023056"/>
    </source>
</evidence>
<dbReference type="GO" id="GO:0005978">
    <property type="term" value="P:glycogen biosynthetic process"/>
    <property type="evidence" value="ECO:0007669"/>
    <property type="project" value="UniProtKB-KW"/>
</dbReference>
<evidence type="ECO:0000313" key="8">
    <source>
        <dbReference type="EMBL" id="KAJ9600159.1"/>
    </source>
</evidence>
<evidence type="ECO:0000256" key="6">
    <source>
        <dbReference type="ARBA" id="ARBA00047345"/>
    </source>
</evidence>
<sequence>MSRDRSSRRFYRMESQNELMAFMDRGSLASCQNRWVFETAWEVANKVGGIYTVIRSKTYVSTEELGDQYCLLGPYKEYSARTEVEEAEFTGPLLTAVTKMREQGFKVHTGTWLVDGNPQIILFDIGTAAWKMDEYKQELWSTCNLGIPHLDIEANDAVILGYMVAQFIEEFRKAAEDYSDSPPQIVAHFHEWQAGVGLIALRTRHIDVATIFTTHATLLGRYLCAGNTDFYNNLNKVQI</sequence>
<gene>
    <name evidence="8" type="ORF">L9F63_009569</name>
</gene>
<keyword evidence="3 7" id="KW-0328">Glycosyltransferase</keyword>
<evidence type="ECO:0000256" key="2">
    <source>
        <dbReference type="ARBA" id="ARBA00010686"/>
    </source>
</evidence>
<protein>
    <recommendedName>
        <fullName evidence="7">Glycogen [starch] synthase</fullName>
        <ecNumber evidence="7">2.4.1.11</ecNumber>
    </recommendedName>
</protein>
<organism evidence="8 9">
    <name type="scientific">Diploptera punctata</name>
    <name type="common">Pacific beetle cockroach</name>
    <dbReference type="NCBI Taxonomy" id="6984"/>
    <lineage>
        <taxon>Eukaryota</taxon>
        <taxon>Metazoa</taxon>
        <taxon>Ecdysozoa</taxon>
        <taxon>Arthropoda</taxon>
        <taxon>Hexapoda</taxon>
        <taxon>Insecta</taxon>
        <taxon>Pterygota</taxon>
        <taxon>Neoptera</taxon>
        <taxon>Polyneoptera</taxon>
        <taxon>Dictyoptera</taxon>
        <taxon>Blattodea</taxon>
        <taxon>Blaberoidea</taxon>
        <taxon>Blaberidae</taxon>
        <taxon>Diplopterinae</taxon>
        <taxon>Diploptera</taxon>
    </lineage>
</organism>
<dbReference type="Gene3D" id="3.40.50.2000">
    <property type="entry name" value="Glycogen Phosphorylase B"/>
    <property type="match status" value="1"/>
</dbReference>
<reference evidence="8" key="1">
    <citation type="journal article" date="2023" name="IScience">
        <title>Live-bearing cockroach genome reveals convergent evolutionary mechanisms linked to viviparity in insects and beyond.</title>
        <authorList>
            <person name="Fouks B."/>
            <person name="Harrison M.C."/>
            <person name="Mikhailova A.A."/>
            <person name="Marchal E."/>
            <person name="English S."/>
            <person name="Carruthers M."/>
            <person name="Jennings E.C."/>
            <person name="Chiamaka E.L."/>
            <person name="Frigard R.A."/>
            <person name="Pippel M."/>
            <person name="Attardo G.M."/>
            <person name="Benoit J.B."/>
            <person name="Bornberg-Bauer E."/>
            <person name="Tobe S.S."/>
        </authorList>
    </citation>
    <scope>NUCLEOTIDE SEQUENCE</scope>
    <source>
        <strain evidence="8">Stay&amp;Tobe</strain>
    </source>
</reference>
<dbReference type="EC" id="2.4.1.11" evidence="7"/>
<accession>A0AAD8AJ70</accession>
<dbReference type="AlphaFoldDB" id="A0AAD8AJ70"/>
<evidence type="ECO:0000313" key="9">
    <source>
        <dbReference type="Proteomes" id="UP001233999"/>
    </source>
</evidence>
<dbReference type="Proteomes" id="UP001233999">
    <property type="component" value="Unassembled WGS sequence"/>
</dbReference>